<organism evidence="2 3">
    <name type="scientific">Comamonas piscis</name>
    <dbReference type="NCBI Taxonomy" id="1562974"/>
    <lineage>
        <taxon>Bacteria</taxon>
        <taxon>Pseudomonadati</taxon>
        <taxon>Pseudomonadota</taxon>
        <taxon>Betaproteobacteria</taxon>
        <taxon>Burkholderiales</taxon>
        <taxon>Comamonadaceae</taxon>
        <taxon>Comamonas</taxon>
    </lineage>
</organism>
<evidence type="ECO:0000259" key="1">
    <source>
        <dbReference type="Pfam" id="PF13649"/>
    </source>
</evidence>
<dbReference type="InterPro" id="IPR029063">
    <property type="entry name" value="SAM-dependent_MTases_sf"/>
</dbReference>
<keyword evidence="2" id="KW-0489">Methyltransferase</keyword>
<proteinExistence type="predicted"/>
<dbReference type="Proteomes" id="UP000515240">
    <property type="component" value="Chromosome"/>
</dbReference>
<feature type="domain" description="Methyltransferase" evidence="1">
    <location>
        <begin position="48"/>
        <end position="142"/>
    </location>
</feature>
<keyword evidence="2" id="KW-0808">Transferase</keyword>
<dbReference type="SUPFAM" id="SSF53335">
    <property type="entry name" value="S-adenosyl-L-methionine-dependent methyltransferases"/>
    <property type="match status" value="1"/>
</dbReference>
<dbReference type="CDD" id="cd02440">
    <property type="entry name" value="AdoMet_MTases"/>
    <property type="match status" value="1"/>
</dbReference>
<dbReference type="Gene3D" id="3.40.50.150">
    <property type="entry name" value="Vaccinia Virus protein VP39"/>
    <property type="match status" value="1"/>
</dbReference>
<dbReference type="AlphaFoldDB" id="A0A7G5EH80"/>
<reference evidence="2 3" key="1">
    <citation type="journal article" date="2020" name="G3 (Bethesda)">
        <title>CeMbio - The Caenorhabditis elegans Microbiome Resource.</title>
        <authorList>
            <person name="Dirksen P."/>
            <person name="Assie A."/>
            <person name="Zimmermann J."/>
            <person name="Zhang F."/>
            <person name="Tietje A.M."/>
            <person name="Marsh S.A."/>
            <person name="Felix M.A."/>
            <person name="Shapira M."/>
            <person name="Kaleta C."/>
            <person name="Schulenburg H."/>
            <person name="Samuel B."/>
        </authorList>
    </citation>
    <scope>NUCLEOTIDE SEQUENCE [LARGE SCALE GENOMIC DNA]</scope>
    <source>
        <strain evidence="2 3">BIGb0172</strain>
    </source>
</reference>
<dbReference type="InterPro" id="IPR041698">
    <property type="entry name" value="Methyltransf_25"/>
</dbReference>
<keyword evidence="3" id="KW-1185">Reference proteome</keyword>
<dbReference type="RefSeq" id="WP_182327931.1">
    <property type="nucleotide sequence ID" value="NZ_CP058554.1"/>
</dbReference>
<dbReference type="GO" id="GO:0032259">
    <property type="term" value="P:methylation"/>
    <property type="evidence" value="ECO:0007669"/>
    <property type="project" value="UniProtKB-KW"/>
</dbReference>
<dbReference type="EMBL" id="CP058554">
    <property type="protein sequence ID" value="QMV73355.1"/>
    <property type="molecule type" value="Genomic_DNA"/>
</dbReference>
<dbReference type="KEGG" id="cpis:HS961_11225"/>
<dbReference type="GO" id="GO:0008168">
    <property type="term" value="F:methyltransferase activity"/>
    <property type="evidence" value="ECO:0007669"/>
    <property type="project" value="UniProtKB-KW"/>
</dbReference>
<sequence>MNQRQHFEQLYQSSPDPWAVQTAWYERRKRQVLLGSLPREQYRYGFEPGCGNGETTMALLERCDQLVAADFAESAVLLCNARIQREDRRQLHLQKLQLPQEWPDVPPGGFDLVVVSELAYYLDDEDLAVFSERCLTSLAPGGHWLMCHWRHKAPDLLQNAETVHAQIGASAALQTVVDHRETDFLLEVWERL</sequence>
<gene>
    <name evidence="2" type="ORF">HS961_11225</name>
</gene>
<evidence type="ECO:0000313" key="3">
    <source>
        <dbReference type="Proteomes" id="UP000515240"/>
    </source>
</evidence>
<name>A0A7G5EH80_9BURK</name>
<evidence type="ECO:0000313" key="2">
    <source>
        <dbReference type="EMBL" id="QMV73355.1"/>
    </source>
</evidence>
<dbReference type="Pfam" id="PF13649">
    <property type="entry name" value="Methyltransf_25"/>
    <property type="match status" value="1"/>
</dbReference>
<protein>
    <submittedName>
        <fullName evidence="2">Class I SAM-dependent methyltransferase</fullName>
    </submittedName>
</protein>
<accession>A0A7G5EH80</accession>